<organism evidence="1">
    <name type="scientific">uncultured Dysgonomonas sp</name>
    <dbReference type="NCBI Taxonomy" id="206096"/>
    <lineage>
        <taxon>Bacteria</taxon>
        <taxon>Pseudomonadati</taxon>
        <taxon>Bacteroidota</taxon>
        <taxon>Bacteroidia</taxon>
        <taxon>Bacteroidales</taxon>
        <taxon>Dysgonomonadaceae</taxon>
        <taxon>Dysgonomonas</taxon>
        <taxon>environmental samples</taxon>
    </lineage>
</organism>
<sequence>MILLFKCALRQKYSILFSVDCKLPLKVFWIVCFIEFNYIHMDVIDKYYILRVLFELKDVFWCC</sequence>
<accession>A0A212J6E9</accession>
<dbReference type="AlphaFoldDB" id="A0A212J6E9"/>
<dbReference type="EMBL" id="FLUM01000001">
    <property type="protein sequence ID" value="SBV95051.1"/>
    <property type="molecule type" value="Genomic_DNA"/>
</dbReference>
<gene>
    <name evidence="1" type="ORF">KL86DYS1_11292</name>
</gene>
<protein>
    <submittedName>
        <fullName evidence="1">Uncharacterized protein</fullName>
    </submittedName>
</protein>
<name>A0A212J6E9_9BACT</name>
<evidence type="ECO:0000313" key="1">
    <source>
        <dbReference type="EMBL" id="SBV95051.1"/>
    </source>
</evidence>
<reference evidence="1" key="1">
    <citation type="submission" date="2016-04" db="EMBL/GenBank/DDBJ databases">
        <authorList>
            <person name="Evans L.H."/>
            <person name="Alamgir A."/>
            <person name="Owens N."/>
            <person name="Weber N.D."/>
            <person name="Virtaneva K."/>
            <person name="Barbian K."/>
            <person name="Babar A."/>
            <person name="Rosenke K."/>
        </authorList>
    </citation>
    <scope>NUCLEOTIDE SEQUENCE</scope>
    <source>
        <strain evidence="1">86-1</strain>
    </source>
</reference>
<proteinExistence type="predicted"/>